<feature type="signal peptide" evidence="6">
    <location>
        <begin position="1"/>
        <end position="20"/>
    </location>
</feature>
<protein>
    <recommendedName>
        <fullName evidence="6">S-protein homolog</fullName>
    </recommendedName>
</protein>
<evidence type="ECO:0000256" key="5">
    <source>
        <dbReference type="ARBA" id="ARBA00022729"/>
    </source>
</evidence>
<dbReference type="InterPro" id="IPR010264">
    <property type="entry name" value="Self-incomp_S1"/>
</dbReference>
<keyword evidence="5 6" id="KW-0732">Signal</keyword>
<comment type="subcellular location">
    <subcellularLocation>
        <location evidence="1 6">Secreted</location>
    </subcellularLocation>
</comment>
<dbReference type="PANTHER" id="PTHR31232:SF43">
    <property type="entry name" value="S-PROTEIN HOMOLOG 29-RELATED"/>
    <property type="match status" value="1"/>
</dbReference>
<evidence type="ECO:0000256" key="4">
    <source>
        <dbReference type="ARBA" id="ARBA00022525"/>
    </source>
</evidence>
<feature type="chain" id="PRO_5025091259" description="S-protein homolog" evidence="6">
    <location>
        <begin position="21"/>
        <end position="151"/>
    </location>
</feature>
<sequence>MAMATPKMLSLLLFMTILFALRFDTGVTFSFLPPKITVEIINDLAQLPTNNTSLIFHCKSKDDDLGIQTLELGGTYSFHFRRSPSILKNTLFFCSFTWPEQHPSRHYFDIYDQHRDGCKFCSWKIWKQGACMYEEETGRHDMCLPWNQPSQ</sequence>
<dbReference type="GO" id="GO:0060320">
    <property type="term" value="P:rejection of self pollen"/>
    <property type="evidence" value="ECO:0007669"/>
    <property type="project" value="UniProtKB-KW"/>
</dbReference>
<evidence type="ECO:0000256" key="6">
    <source>
        <dbReference type="RuleBase" id="RU367044"/>
    </source>
</evidence>
<dbReference type="Pfam" id="PF05938">
    <property type="entry name" value="Self-incomp_S1"/>
    <property type="match status" value="1"/>
</dbReference>
<evidence type="ECO:0000256" key="2">
    <source>
        <dbReference type="ARBA" id="ARBA00005581"/>
    </source>
</evidence>
<evidence type="ECO:0000256" key="1">
    <source>
        <dbReference type="ARBA" id="ARBA00004613"/>
    </source>
</evidence>
<dbReference type="AlphaFoldDB" id="I3S4H0"/>
<dbReference type="EMBL" id="BT135367">
    <property type="protein sequence ID" value="AFK35162.1"/>
    <property type="molecule type" value="mRNA"/>
</dbReference>
<proteinExistence type="evidence at transcript level"/>
<evidence type="ECO:0000256" key="3">
    <source>
        <dbReference type="ARBA" id="ARBA00022471"/>
    </source>
</evidence>
<dbReference type="GO" id="GO:0005576">
    <property type="term" value="C:extracellular region"/>
    <property type="evidence" value="ECO:0007669"/>
    <property type="project" value="UniProtKB-SubCell"/>
</dbReference>
<organism evidence="7">
    <name type="scientific">Lotus japonicus</name>
    <name type="common">Lotus corniculatus var. japonicus</name>
    <dbReference type="NCBI Taxonomy" id="34305"/>
    <lineage>
        <taxon>Eukaryota</taxon>
        <taxon>Viridiplantae</taxon>
        <taxon>Streptophyta</taxon>
        <taxon>Embryophyta</taxon>
        <taxon>Tracheophyta</taxon>
        <taxon>Spermatophyta</taxon>
        <taxon>Magnoliopsida</taxon>
        <taxon>eudicotyledons</taxon>
        <taxon>Gunneridae</taxon>
        <taxon>Pentapetalae</taxon>
        <taxon>rosids</taxon>
        <taxon>fabids</taxon>
        <taxon>Fabales</taxon>
        <taxon>Fabaceae</taxon>
        <taxon>Papilionoideae</taxon>
        <taxon>50 kb inversion clade</taxon>
        <taxon>NPAAA clade</taxon>
        <taxon>Hologalegina</taxon>
        <taxon>robinioid clade</taxon>
        <taxon>Loteae</taxon>
        <taxon>Lotus</taxon>
    </lineage>
</organism>
<accession>I3S4H0</accession>
<comment type="similarity">
    <text evidence="2 6">Belongs to the plant self-incompatibility (S1) protein family.</text>
</comment>
<reference evidence="7" key="1">
    <citation type="submission" date="2012-05" db="EMBL/GenBank/DDBJ databases">
        <authorList>
            <person name="Krishnakumar V."/>
            <person name="Cheung F."/>
            <person name="Xiao Y."/>
            <person name="Chan A."/>
            <person name="Moskal W.A."/>
            <person name="Town C.D."/>
        </authorList>
    </citation>
    <scope>NUCLEOTIDE SEQUENCE</scope>
</reference>
<dbReference type="PANTHER" id="PTHR31232">
    <property type="match status" value="1"/>
</dbReference>
<keyword evidence="3 6" id="KW-0713">Self-incompatibility</keyword>
<keyword evidence="4 6" id="KW-0964">Secreted</keyword>
<evidence type="ECO:0000313" key="7">
    <source>
        <dbReference type="EMBL" id="AFK35162.1"/>
    </source>
</evidence>
<name>I3S4H0_LOTJA</name>